<reference evidence="2" key="1">
    <citation type="journal article" date="2019" name="Int. J. Syst. Evol. Microbiol.">
        <title>The Global Catalogue of Microorganisms (GCM) 10K type strain sequencing project: providing services to taxonomists for standard genome sequencing and annotation.</title>
        <authorList>
            <consortium name="The Broad Institute Genomics Platform"/>
            <consortium name="The Broad Institute Genome Sequencing Center for Infectious Disease"/>
            <person name="Wu L."/>
            <person name="Ma J."/>
        </authorList>
    </citation>
    <scope>NUCLEOTIDE SEQUENCE [LARGE SCALE GENOMIC DNA]</scope>
    <source>
        <strain evidence="2">CGMCC 4.7277</strain>
    </source>
</reference>
<dbReference type="Proteomes" id="UP001596084">
    <property type="component" value="Unassembled WGS sequence"/>
</dbReference>
<gene>
    <name evidence="1" type="ORF">ACFPP7_23540</name>
</gene>
<sequence length="154" mass="16308">MPVNRRELLVNSLGAGLASLGALKGSSAIAGDANPIAFAELYKSVGPLGMVLSNRVMNLAGKPVEFMGFMAPPLKPDSKFFVLTRTPVSVCPFCSSDADWPNDIVVIYLKGNSNFYRDGTLVKVVGKLEIGSKVDTVTGFVSLLRLTDASVVQA</sequence>
<proteinExistence type="predicted"/>
<dbReference type="RefSeq" id="WP_068832189.1">
    <property type="nucleotide sequence ID" value="NZ_JBHSMX010000066.1"/>
</dbReference>
<keyword evidence="2" id="KW-1185">Reference proteome</keyword>
<evidence type="ECO:0000313" key="2">
    <source>
        <dbReference type="Proteomes" id="UP001596084"/>
    </source>
</evidence>
<accession>A0ABW0QG29</accession>
<organism evidence="1 2">
    <name type="scientific">Polaromonas jejuensis</name>
    <dbReference type="NCBI Taxonomy" id="457502"/>
    <lineage>
        <taxon>Bacteria</taxon>
        <taxon>Pseudomonadati</taxon>
        <taxon>Pseudomonadota</taxon>
        <taxon>Betaproteobacteria</taxon>
        <taxon>Burkholderiales</taxon>
        <taxon>Comamonadaceae</taxon>
        <taxon>Polaromonas</taxon>
    </lineage>
</organism>
<evidence type="ECO:0008006" key="3">
    <source>
        <dbReference type="Google" id="ProtNLM"/>
    </source>
</evidence>
<comment type="caution">
    <text evidence="1">The sequence shown here is derived from an EMBL/GenBank/DDBJ whole genome shotgun (WGS) entry which is preliminary data.</text>
</comment>
<evidence type="ECO:0000313" key="1">
    <source>
        <dbReference type="EMBL" id="MFC5523861.1"/>
    </source>
</evidence>
<name>A0ABW0QG29_9BURK</name>
<protein>
    <recommendedName>
        <fullName evidence="3">DUF3299 domain-containing protein</fullName>
    </recommendedName>
</protein>
<dbReference type="EMBL" id="JBHSMX010000066">
    <property type="protein sequence ID" value="MFC5523861.1"/>
    <property type="molecule type" value="Genomic_DNA"/>
</dbReference>